<dbReference type="Proteomes" id="UP001530377">
    <property type="component" value="Unassembled WGS sequence"/>
</dbReference>
<keyword evidence="2" id="KW-1185">Reference proteome</keyword>
<proteinExistence type="predicted"/>
<accession>A0ABD3SE40</accession>
<protein>
    <submittedName>
        <fullName evidence="1">Uncharacterized protein</fullName>
    </submittedName>
</protein>
<dbReference type="AlphaFoldDB" id="A0ABD3SE40"/>
<evidence type="ECO:0000313" key="2">
    <source>
        <dbReference type="Proteomes" id="UP001530377"/>
    </source>
</evidence>
<sequence>MADLPMQPSHKDVFLHIAKKQLTQITTFVDEQREEATEEKIFNDGGYIALWKYKAWKLYEKTKGGGCCNGVNGAS</sequence>
<comment type="caution">
    <text evidence="1">The sequence shown here is derived from an EMBL/GenBank/DDBJ whole genome shotgun (WGS) entry which is preliminary data.</text>
</comment>
<reference evidence="1 2" key="1">
    <citation type="submission" date="2024-10" db="EMBL/GenBank/DDBJ databases">
        <title>Updated reference genomes for cyclostephanoid diatoms.</title>
        <authorList>
            <person name="Roberts W.R."/>
            <person name="Alverson A.J."/>
        </authorList>
    </citation>
    <scope>NUCLEOTIDE SEQUENCE [LARGE SCALE GENOMIC DNA]</scope>
    <source>
        <strain evidence="1 2">AJA228-03</strain>
    </source>
</reference>
<gene>
    <name evidence="1" type="ORF">ACHAXA_009573</name>
</gene>
<dbReference type="EMBL" id="JALLPB020000058">
    <property type="protein sequence ID" value="KAL3822691.1"/>
    <property type="molecule type" value="Genomic_DNA"/>
</dbReference>
<evidence type="ECO:0000313" key="1">
    <source>
        <dbReference type="EMBL" id="KAL3822691.1"/>
    </source>
</evidence>
<name>A0ABD3SE40_9STRA</name>
<organism evidence="1 2">
    <name type="scientific">Cyclostephanos tholiformis</name>
    <dbReference type="NCBI Taxonomy" id="382380"/>
    <lineage>
        <taxon>Eukaryota</taxon>
        <taxon>Sar</taxon>
        <taxon>Stramenopiles</taxon>
        <taxon>Ochrophyta</taxon>
        <taxon>Bacillariophyta</taxon>
        <taxon>Coscinodiscophyceae</taxon>
        <taxon>Thalassiosirophycidae</taxon>
        <taxon>Stephanodiscales</taxon>
        <taxon>Stephanodiscaceae</taxon>
        <taxon>Cyclostephanos</taxon>
    </lineage>
</organism>